<evidence type="ECO:0000313" key="5">
    <source>
        <dbReference type="Proteomes" id="UP000630445"/>
    </source>
</evidence>
<reference evidence="4" key="1">
    <citation type="submission" date="2020-06" db="EMBL/GenBank/DDBJ databases">
        <title>Draft genome sequences of strains closely related to Aspergillus parafelis and Aspergillus hiratsukae.</title>
        <authorList>
            <person name="Dos Santos R.A.C."/>
            <person name="Rivero-Menendez O."/>
            <person name="Steenwyk J.L."/>
            <person name="Mead M.E."/>
            <person name="Goldman G.H."/>
            <person name="Alastruey-Izquierdo A."/>
            <person name="Rokas A."/>
        </authorList>
    </citation>
    <scope>NUCLEOTIDE SEQUENCE</scope>
    <source>
        <strain evidence="3">CNM-CM5793</strain>
        <strain evidence="4">CNM-CM6106</strain>
    </source>
</reference>
<dbReference type="EMBL" id="JACBAF010002254">
    <property type="protein sequence ID" value="KAF7160995.1"/>
    <property type="molecule type" value="Genomic_DNA"/>
</dbReference>
<name>A0A8H6PTW4_9EURO</name>
<dbReference type="PANTHER" id="PTHR28094">
    <property type="entry name" value="MEIOTICALLY UP-REGULATED GENE 113 PROTEIN"/>
    <property type="match status" value="1"/>
</dbReference>
<feature type="domain" description="Bacteriophage T5 Orf172 DNA-binding" evidence="2">
    <location>
        <begin position="293"/>
        <end position="418"/>
    </location>
</feature>
<dbReference type="PANTHER" id="PTHR28094:SF2">
    <property type="entry name" value="BACTERIOPHAGE T5 ORF172 DNA-BINDING DOMAIN-CONTAINING PROTEIN"/>
    <property type="match status" value="1"/>
</dbReference>
<dbReference type="InterPro" id="IPR018306">
    <property type="entry name" value="Phage_T5_Orf172_DNA-bd"/>
</dbReference>
<evidence type="ECO:0000313" key="6">
    <source>
        <dbReference type="Proteomes" id="UP000662466"/>
    </source>
</evidence>
<dbReference type="Proteomes" id="UP000662466">
    <property type="component" value="Unassembled WGS sequence"/>
</dbReference>
<dbReference type="SMART" id="SM00974">
    <property type="entry name" value="T5orf172"/>
    <property type="match status" value="1"/>
</dbReference>
<feature type="region of interest" description="Disordered" evidence="1">
    <location>
        <begin position="123"/>
        <end position="198"/>
    </location>
</feature>
<accession>A0A8H6PTW4</accession>
<feature type="compositionally biased region" description="Low complexity" evidence="1">
    <location>
        <begin position="187"/>
        <end position="198"/>
    </location>
</feature>
<evidence type="ECO:0000256" key="1">
    <source>
        <dbReference type="SAM" id="MobiDB-lite"/>
    </source>
</evidence>
<sequence length="427" mass="47345">MPHIANTPESVLSRSDSLDPATTCRGVTANGRPCRRALAAYTGTASDSMYCWQHKDQAILGPGSTRPSQNPRPKPRTSIDTLMDRLGVLDINNPQTKPAQHRRRKPKTRTVCCCFEITEEVENERPPRPVKVSTTADPRPSRPRPTPMQQVSSSSYPGRPRPPAPARKPSSQSTLLSPRPTSHRPSLHSSPASSSSHTTTLLAWIPPTLTPQTTSCLLTELAKPISEADEPGYIYMFWVTPSSSMSSPPPAEVARSLVPEAHGPGPAHARRVSDALKTAREMNALTSKPTGQASGTIRLKIGRTSNVQRRLNEWSRQCSHHLTLIRYYPYTPSTPSPCPSPGRLQSGGNPGNGYATLDPGRKVPHVHRVERLIHLELGDVRVRDLGRCEECGKEHREWFEVAAEKQALKRVDECIRRWVEWAERQRV</sequence>
<dbReference type="AlphaFoldDB" id="A0A8H6PTW4"/>
<comment type="caution">
    <text evidence="4">The sequence shown here is derived from an EMBL/GenBank/DDBJ whole genome shotgun (WGS) entry which is preliminary data.</text>
</comment>
<dbReference type="EMBL" id="JACBAD010002062">
    <property type="protein sequence ID" value="KAF7118687.1"/>
    <property type="molecule type" value="Genomic_DNA"/>
</dbReference>
<dbReference type="InterPro" id="IPR053006">
    <property type="entry name" value="Meiosis_regulatory"/>
</dbReference>
<evidence type="ECO:0000259" key="2">
    <source>
        <dbReference type="SMART" id="SM00974"/>
    </source>
</evidence>
<evidence type="ECO:0000313" key="3">
    <source>
        <dbReference type="EMBL" id="KAF7118687.1"/>
    </source>
</evidence>
<gene>
    <name evidence="3" type="ORF">CNMCM5793_008226</name>
    <name evidence="4" type="ORF">CNMCM6106_008324</name>
</gene>
<organism evidence="4 6">
    <name type="scientific">Aspergillus hiratsukae</name>
    <dbReference type="NCBI Taxonomy" id="1194566"/>
    <lineage>
        <taxon>Eukaryota</taxon>
        <taxon>Fungi</taxon>
        <taxon>Dikarya</taxon>
        <taxon>Ascomycota</taxon>
        <taxon>Pezizomycotina</taxon>
        <taxon>Eurotiomycetes</taxon>
        <taxon>Eurotiomycetidae</taxon>
        <taxon>Eurotiales</taxon>
        <taxon>Aspergillaceae</taxon>
        <taxon>Aspergillus</taxon>
        <taxon>Aspergillus subgen. Fumigati</taxon>
    </lineage>
</organism>
<dbReference type="Pfam" id="PF10544">
    <property type="entry name" value="T5orf172"/>
    <property type="match status" value="1"/>
</dbReference>
<keyword evidence="5" id="KW-1185">Reference proteome</keyword>
<dbReference type="Proteomes" id="UP000630445">
    <property type="component" value="Unassembled WGS sequence"/>
</dbReference>
<dbReference type="OrthoDB" id="2417614at2759"/>
<dbReference type="PRINTS" id="PR01217">
    <property type="entry name" value="PRICHEXTENSN"/>
</dbReference>
<evidence type="ECO:0000313" key="4">
    <source>
        <dbReference type="EMBL" id="KAF7160995.1"/>
    </source>
</evidence>
<proteinExistence type="predicted"/>
<protein>
    <recommendedName>
        <fullName evidence="2">Bacteriophage T5 Orf172 DNA-binding domain-containing protein</fullName>
    </recommendedName>
</protein>